<keyword evidence="5" id="KW-0418">Kinase</keyword>
<dbReference type="InterPro" id="IPR050538">
    <property type="entry name" value="MAP_kinase_kinase_kinase"/>
</dbReference>
<evidence type="ECO:0000256" key="3">
    <source>
        <dbReference type="ARBA" id="ARBA00022679"/>
    </source>
</evidence>
<accession>A0A8T2TQ21</accession>
<dbReference type="Gene3D" id="1.10.510.10">
    <property type="entry name" value="Transferase(Phosphotransferase) domain 1"/>
    <property type="match status" value="1"/>
</dbReference>
<dbReference type="GO" id="GO:0005524">
    <property type="term" value="F:ATP binding"/>
    <property type="evidence" value="ECO:0007669"/>
    <property type="project" value="UniProtKB-UniRule"/>
</dbReference>
<name>A0A8T2TQ21_CERRI</name>
<feature type="compositionally biased region" description="Polar residues" evidence="10">
    <location>
        <begin position="269"/>
        <end position="281"/>
    </location>
</feature>
<evidence type="ECO:0000256" key="6">
    <source>
        <dbReference type="ARBA" id="ARBA00022840"/>
    </source>
</evidence>
<dbReference type="PANTHER" id="PTHR48016:SF5">
    <property type="entry name" value="MITOGEN-ACTIVATED PROTEIN KINASE KINASE KINASE 5"/>
    <property type="match status" value="1"/>
</dbReference>
<dbReference type="PROSITE" id="PS00107">
    <property type="entry name" value="PROTEIN_KINASE_ATP"/>
    <property type="match status" value="1"/>
</dbReference>
<feature type="region of interest" description="Disordered" evidence="10">
    <location>
        <begin position="632"/>
        <end position="675"/>
    </location>
</feature>
<evidence type="ECO:0000256" key="9">
    <source>
        <dbReference type="PROSITE-ProRule" id="PRU10141"/>
    </source>
</evidence>
<dbReference type="PROSITE" id="PS50011">
    <property type="entry name" value="PROTEIN_KINASE_DOM"/>
    <property type="match status" value="1"/>
</dbReference>
<dbReference type="AlphaFoldDB" id="A0A8T2TQ21"/>
<sequence>MFPSFFRRKPYGTKKSNIEKNADEVVNEKDTSRTFRLSGQQHSTCQNPADISVGTSNCRRQENCDEEVNIDIPMVLYRDAQPPTAVAAAHLNPSLAAFPSTSFSASEDHAGPLPLFCRGNNLSPNQNLEPSNQSSRQIQTGKIRDGDATLGLSKYCIETDLRDCSPEAESFRHQHSTGLKDSQMFTSQFPIQSSSEGYGTQPGSPVGDISPRLAFLKSHDAGRYPHIHIHVNGVHNSASASTFSSPVLSPRRLGHKEDQQQKKHWLSDAGTNHSRQVSRPNSFRESDSNSPSDSLPLSQSRQRSGSSPRAQSRGTATSTPLSPCSSDISPWSPCKAENGASAGNWQKGCLLGCGSFGKVYKGIHSKTGEFCAMKEVELIQDDPNSQESAKQIAQEIMLLSSLRHPNIVHYKGSEMICRNLYIYLELVSGGSIHKLCQEFTRLEEPIIRRYTRQILQGLCFLHSNHTVHRDIKGANILVDRDGTVKLADFGIAKHIKKQGSPLSLKGSPYWMAPEAIMQKNTGHEFAIDIWSLGCTVIEMFTGKPPYSEFEKVVAMFKVANTEIPPIPLSLSPEGHSFVRCCLQKDPAKRPSAASLLDHPFVQISNDGPESVPHAFNIPDSLWLRTARGNEKFDHTGNSKSFTREGPQNTSTSEQRKIDGPALSIYPSRSAPVSPRSLYQSHGGLIPAQLTSVLPAFATNSRHAPQEGVLHTPSQDGCLHAAGVGALSMHPSRSAPVSPRTFYHSHGGLIPTQLPSLASGLATNPRHAPQEGVLHAQSQHVCPHAAGESARYVNCRSPRCFTQVASGNVSTRELGGAGNSRSFTRGPQNTSTRYDYI</sequence>
<keyword evidence="6 9" id="KW-0067">ATP-binding</keyword>
<dbReference type="FunFam" id="1.10.510.10:FF:001239">
    <property type="entry name" value="Predicted protein"/>
    <property type="match status" value="1"/>
</dbReference>
<comment type="catalytic activity">
    <reaction evidence="8">
        <text>L-seryl-[protein] + ATP = O-phospho-L-seryl-[protein] + ADP + H(+)</text>
        <dbReference type="Rhea" id="RHEA:17989"/>
        <dbReference type="Rhea" id="RHEA-COMP:9863"/>
        <dbReference type="Rhea" id="RHEA-COMP:11604"/>
        <dbReference type="ChEBI" id="CHEBI:15378"/>
        <dbReference type="ChEBI" id="CHEBI:29999"/>
        <dbReference type="ChEBI" id="CHEBI:30616"/>
        <dbReference type="ChEBI" id="CHEBI:83421"/>
        <dbReference type="ChEBI" id="CHEBI:456216"/>
        <dbReference type="EC" id="2.7.11.25"/>
    </reaction>
</comment>
<dbReference type="InterPro" id="IPR011009">
    <property type="entry name" value="Kinase-like_dom_sf"/>
</dbReference>
<evidence type="ECO:0000256" key="1">
    <source>
        <dbReference type="ARBA" id="ARBA00006529"/>
    </source>
</evidence>
<feature type="binding site" evidence="9">
    <location>
        <position position="374"/>
    </location>
    <ligand>
        <name>ATP</name>
        <dbReference type="ChEBI" id="CHEBI:30616"/>
    </ligand>
</feature>
<feature type="domain" description="Protein kinase" evidence="11">
    <location>
        <begin position="345"/>
        <end position="601"/>
    </location>
</feature>
<dbReference type="SUPFAM" id="SSF56112">
    <property type="entry name" value="Protein kinase-like (PK-like)"/>
    <property type="match status" value="1"/>
</dbReference>
<evidence type="ECO:0000259" key="11">
    <source>
        <dbReference type="PROSITE" id="PS50011"/>
    </source>
</evidence>
<evidence type="ECO:0000256" key="10">
    <source>
        <dbReference type="SAM" id="MobiDB-lite"/>
    </source>
</evidence>
<feature type="region of interest" description="Disordered" evidence="10">
    <location>
        <begin position="238"/>
        <end position="325"/>
    </location>
</feature>
<dbReference type="Pfam" id="PF00069">
    <property type="entry name" value="Pkinase"/>
    <property type="match status" value="1"/>
</dbReference>
<protein>
    <recommendedName>
        <fullName evidence="2">mitogen-activated protein kinase kinase kinase</fullName>
        <ecNumber evidence="2">2.7.11.25</ecNumber>
    </recommendedName>
</protein>
<feature type="compositionally biased region" description="Polar residues" evidence="10">
    <location>
        <begin position="637"/>
        <end position="652"/>
    </location>
</feature>
<reference evidence="12" key="1">
    <citation type="submission" date="2021-08" db="EMBL/GenBank/DDBJ databases">
        <title>WGS assembly of Ceratopteris richardii.</title>
        <authorList>
            <person name="Marchant D.B."/>
            <person name="Chen G."/>
            <person name="Jenkins J."/>
            <person name="Shu S."/>
            <person name="Leebens-Mack J."/>
            <person name="Grimwood J."/>
            <person name="Schmutz J."/>
            <person name="Soltis P."/>
            <person name="Soltis D."/>
            <person name="Chen Z.-H."/>
        </authorList>
    </citation>
    <scope>NUCLEOTIDE SEQUENCE</scope>
    <source>
        <strain evidence="12">Whitten #5841</strain>
        <tissue evidence="12">Leaf</tissue>
    </source>
</reference>
<dbReference type="GO" id="GO:0004709">
    <property type="term" value="F:MAP kinase kinase kinase activity"/>
    <property type="evidence" value="ECO:0007669"/>
    <property type="project" value="UniProtKB-EC"/>
</dbReference>
<keyword evidence="3" id="KW-0808">Transferase</keyword>
<comment type="similarity">
    <text evidence="1">Belongs to the protein kinase superfamily. STE Ser/Thr protein kinase family. MAP kinase kinase kinase subfamily.</text>
</comment>
<proteinExistence type="inferred from homology"/>
<dbReference type="PANTHER" id="PTHR48016">
    <property type="entry name" value="MAP KINASE KINASE KINASE SSK2-RELATED-RELATED"/>
    <property type="match status" value="1"/>
</dbReference>
<feature type="compositionally biased region" description="Polar residues" evidence="10">
    <location>
        <begin position="120"/>
        <end position="140"/>
    </location>
</feature>
<feature type="region of interest" description="Disordered" evidence="10">
    <location>
        <begin position="809"/>
        <end position="836"/>
    </location>
</feature>
<dbReference type="EMBL" id="CM035417">
    <property type="protein sequence ID" value="KAH7423806.1"/>
    <property type="molecule type" value="Genomic_DNA"/>
</dbReference>
<feature type="region of interest" description="Disordered" evidence="10">
    <location>
        <begin position="115"/>
        <end position="144"/>
    </location>
</feature>
<evidence type="ECO:0000256" key="8">
    <source>
        <dbReference type="ARBA" id="ARBA00048329"/>
    </source>
</evidence>
<evidence type="ECO:0000313" key="13">
    <source>
        <dbReference type="Proteomes" id="UP000825935"/>
    </source>
</evidence>
<dbReference type="GO" id="GO:0005737">
    <property type="term" value="C:cytoplasm"/>
    <property type="evidence" value="ECO:0007669"/>
    <property type="project" value="TreeGrafter"/>
</dbReference>
<dbReference type="Proteomes" id="UP000825935">
    <property type="component" value="Chromosome 12"/>
</dbReference>
<feature type="compositionally biased region" description="Polar residues" evidence="10">
    <location>
        <begin position="818"/>
        <end position="836"/>
    </location>
</feature>
<feature type="compositionally biased region" description="Low complexity" evidence="10">
    <location>
        <begin position="288"/>
        <end position="313"/>
    </location>
</feature>
<dbReference type="OrthoDB" id="275301at2759"/>
<dbReference type="InterPro" id="IPR000719">
    <property type="entry name" value="Prot_kinase_dom"/>
</dbReference>
<gene>
    <name evidence="12" type="ORF">KP509_12G074600</name>
</gene>
<dbReference type="EC" id="2.7.11.25" evidence="2"/>
<dbReference type="SMART" id="SM00220">
    <property type="entry name" value="S_TKc"/>
    <property type="match status" value="1"/>
</dbReference>
<comment type="caution">
    <text evidence="12">The sequence shown here is derived from an EMBL/GenBank/DDBJ whole genome shotgun (WGS) entry which is preliminary data.</text>
</comment>
<dbReference type="InterPro" id="IPR017441">
    <property type="entry name" value="Protein_kinase_ATP_BS"/>
</dbReference>
<evidence type="ECO:0000256" key="7">
    <source>
        <dbReference type="ARBA" id="ARBA00047559"/>
    </source>
</evidence>
<feature type="region of interest" description="Disordered" evidence="10">
    <location>
        <begin position="192"/>
        <end position="211"/>
    </location>
</feature>
<evidence type="ECO:0000313" key="12">
    <source>
        <dbReference type="EMBL" id="KAH7423806.1"/>
    </source>
</evidence>
<evidence type="ECO:0000256" key="2">
    <source>
        <dbReference type="ARBA" id="ARBA00012406"/>
    </source>
</evidence>
<comment type="catalytic activity">
    <reaction evidence="7">
        <text>L-threonyl-[protein] + ATP = O-phospho-L-threonyl-[protein] + ADP + H(+)</text>
        <dbReference type="Rhea" id="RHEA:46608"/>
        <dbReference type="Rhea" id="RHEA-COMP:11060"/>
        <dbReference type="Rhea" id="RHEA-COMP:11605"/>
        <dbReference type="ChEBI" id="CHEBI:15378"/>
        <dbReference type="ChEBI" id="CHEBI:30013"/>
        <dbReference type="ChEBI" id="CHEBI:30616"/>
        <dbReference type="ChEBI" id="CHEBI:61977"/>
        <dbReference type="ChEBI" id="CHEBI:456216"/>
        <dbReference type="EC" id="2.7.11.25"/>
    </reaction>
</comment>
<organism evidence="12 13">
    <name type="scientific">Ceratopteris richardii</name>
    <name type="common">Triangle waterfern</name>
    <dbReference type="NCBI Taxonomy" id="49495"/>
    <lineage>
        <taxon>Eukaryota</taxon>
        <taxon>Viridiplantae</taxon>
        <taxon>Streptophyta</taxon>
        <taxon>Embryophyta</taxon>
        <taxon>Tracheophyta</taxon>
        <taxon>Polypodiopsida</taxon>
        <taxon>Polypodiidae</taxon>
        <taxon>Polypodiales</taxon>
        <taxon>Pteridineae</taxon>
        <taxon>Pteridaceae</taxon>
        <taxon>Parkerioideae</taxon>
        <taxon>Ceratopteris</taxon>
    </lineage>
</organism>
<feature type="compositionally biased region" description="Polar residues" evidence="10">
    <location>
        <begin position="314"/>
        <end position="325"/>
    </location>
</feature>
<keyword evidence="4 9" id="KW-0547">Nucleotide-binding</keyword>
<feature type="compositionally biased region" description="Polar residues" evidence="10">
    <location>
        <begin position="192"/>
        <end position="203"/>
    </location>
</feature>
<evidence type="ECO:0000256" key="5">
    <source>
        <dbReference type="ARBA" id="ARBA00022777"/>
    </source>
</evidence>
<keyword evidence="13" id="KW-1185">Reference proteome</keyword>
<feature type="compositionally biased region" description="Polar residues" evidence="10">
    <location>
        <begin position="238"/>
        <end position="247"/>
    </location>
</feature>
<evidence type="ECO:0000256" key="4">
    <source>
        <dbReference type="ARBA" id="ARBA00022741"/>
    </source>
</evidence>